<feature type="domain" description="CUB" evidence="17">
    <location>
        <begin position="355"/>
        <end position="499"/>
    </location>
</feature>
<dbReference type="GO" id="GO:0006508">
    <property type="term" value="P:proteolysis"/>
    <property type="evidence" value="ECO:0007669"/>
    <property type="project" value="UniProtKB-KW"/>
</dbReference>
<dbReference type="InterPro" id="IPR000859">
    <property type="entry name" value="CUB_dom"/>
</dbReference>
<feature type="compositionally biased region" description="Low complexity" evidence="16">
    <location>
        <begin position="616"/>
        <end position="625"/>
    </location>
</feature>
<dbReference type="InterPro" id="IPR024079">
    <property type="entry name" value="MetalloPept_cat_dom_sf"/>
</dbReference>
<evidence type="ECO:0000256" key="16">
    <source>
        <dbReference type="SAM" id="MobiDB-lite"/>
    </source>
</evidence>
<reference evidence="19" key="1">
    <citation type="submission" date="2009-03" db="EMBL/GenBank/DDBJ databases">
        <title>Identification and characterization of developmentally essential astacin metalloproteases from parasitic nematodes.</title>
        <authorList>
            <person name="Stepek G."/>
            <person name="McCormack G."/>
            <person name="Page A.P."/>
        </authorList>
    </citation>
    <scope>NUCLEOTIDE SEQUENCE</scope>
</reference>
<dbReference type="AlphaFoldDB" id="D5FM39"/>
<evidence type="ECO:0000256" key="8">
    <source>
        <dbReference type="ARBA" id="ARBA00022833"/>
    </source>
</evidence>
<evidence type="ECO:0000256" key="13">
    <source>
        <dbReference type="PROSITE-ProRule" id="PRU00059"/>
    </source>
</evidence>
<comment type="subcellular location">
    <subcellularLocation>
        <location evidence="1 12">Secreted</location>
    </subcellularLocation>
</comment>
<dbReference type="MEROPS" id="M12.A28"/>
<evidence type="ECO:0000256" key="9">
    <source>
        <dbReference type="ARBA" id="ARBA00023049"/>
    </source>
</evidence>
<dbReference type="GO" id="GO:0008270">
    <property type="term" value="F:zinc ion binding"/>
    <property type="evidence" value="ECO:0007669"/>
    <property type="project" value="UniProtKB-UniRule"/>
</dbReference>
<keyword evidence="10" id="KW-1015">Disulfide bond</keyword>
<dbReference type="GO" id="GO:0018996">
    <property type="term" value="P:molting cycle, collagen and cuticulin-based cuticle"/>
    <property type="evidence" value="ECO:0007669"/>
    <property type="project" value="InterPro"/>
</dbReference>
<feature type="region of interest" description="Disordered" evidence="16">
    <location>
        <begin position="609"/>
        <end position="630"/>
    </location>
</feature>
<proteinExistence type="predicted"/>
<feature type="active site" evidence="14">
    <location>
        <position position="208"/>
    </location>
</feature>
<evidence type="ECO:0000256" key="2">
    <source>
        <dbReference type="ARBA" id="ARBA00022525"/>
    </source>
</evidence>
<dbReference type="PANTHER" id="PTHR10127:SF810">
    <property type="entry name" value="ZINC METALLOPROTEINASE NAS-38"/>
    <property type="match status" value="1"/>
</dbReference>
<sequence length="761" mass="85494">MHIANLPYLSLLFSFALLYLPFNVALRAQRANRKSLAHLKEVLNEDAARLVNARQSDAVDLFGDIKRNPNAKTNKDELSVNNPEDYFQGDVDLSEQQVQQIERSFTEGHREKRKIGRTPLYTLWDRKNAISFDFTETVPRRTREKIREAMNLWQYHTCVRFDEGGPSVDRLEFFDGGGCSSFVGRVGGTQGISIATPGCDVVGIISHEIGHALGIFHEQARPDQDRHIAINYNNIPISRWNNFQSIGPNQAETFGLPYDTGSVMHYGPYGFASDPYTPTIRTLERGQQSTIGQRIGPSFLDYQAINAAYGCIDHCQPINCFHNGYPHPNNCSTCACPDGLSGQYCESVRPSIGPCGGTLKVTTMAEYITSPNYPHPHPQGTECFWILRAAPGWLWEIVFYLDFNSIIEDSKNYCAQFPGGRVFLEFMDHFEFYCEDTCDKNYVEVKYHNDKRLTGSSYFRHCCSVIPSQRFASFDNEMLVIMRAFVGGYTGFRARFWSDVEEPIEKSPTGKYLQTTTSLPKSIQTFTDLPEMKSTKDVFPLPVLTTSPTTTESIITTTKKPATKPSIVKTIGPKWERLRTTTPSPTTATPVPIFTLFPATKQLSITDAPVTRTPLPETTETPSSSGPGGQFGSFAPWYLRSWGRCNCGDWSEWVGECSQQCGGCGHRVRTRQCQKKDCRNEDKRACNFGVCPTGTNFLINNGEFHILWRGCCVGLFRSGNECTALETEQNPFLKIISSLLNIQDAKNNSTEGPVKIRRGEH</sequence>
<dbReference type="PROSITE" id="PS51864">
    <property type="entry name" value="ASTACIN"/>
    <property type="match status" value="1"/>
</dbReference>
<evidence type="ECO:0000256" key="1">
    <source>
        <dbReference type="ARBA" id="ARBA00004613"/>
    </source>
</evidence>
<feature type="domain" description="Peptidase M12A" evidence="18">
    <location>
        <begin position="113"/>
        <end position="312"/>
    </location>
</feature>
<evidence type="ECO:0000256" key="3">
    <source>
        <dbReference type="ARBA" id="ARBA00022536"/>
    </source>
</evidence>
<dbReference type="SMART" id="SM00235">
    <property type="entry name" value="ZnMc"/>
    <property type="match status" value="1"/>
</dbReference>
<gene>
    <name evidence="19" type="primary">nas-38</name>
</gene>
<dbReference type="Gene3D" id="3.40.390.10">
    <property type="entry name" value="Collagenase (Catalytic Domain)"/>
    <property type="match status" value="1"/>
</dbReference>
<organism evidence="19">
    <name type="scientific">Haemonchus contortus</name>
    <name type="common">Barber pole worm</name>
    <dbReference type="NCBI Taxonomy" id="6289"/>
    <lineage>
        <taxon>Eukaryota</taxon>
        <taxon>Metazoa</taxon>
        <taxon>Ecdysozoa</taxon>
        <taxon>Nematoda</taxon>
        <taxon>Chromadorea</taxon>
        <taxon>Rhabditida</taxon>
        <taxon>Rhabditina</taxon>
        <taxon>Rhabditomorpha</taxon>
        <taxon>Strongyloidea</taxon>
        <taxon>Trichostrongylidae</taxon>
        <taxon>Haemonchus</taxon>
    </lineage>
</organism>
<dbReference type="InterPro" id="IPR036383">
    <property type="entry name" value="TSP1_rpt_sf"/>
</dbReference>
<dbReference type="CDD" id="cd04280">
    <property type="entry name" value="ZnMc_astacin_like"/>
    <property type="match status" value="1"/>
</dbReference>
<dbReference type="CDD" id="cd00041">
    <property type="entry name" value="CUB"/>
    <property type="match status" value="1"/>
</dbReference>
<keyword evidence="2 12" id="KW-0964">Secreted</keyword>
<keyword evidence="5 14" id="KW-0479">Metal-binding</keyword>
<keyword evidence="8 14" id="KW-0862">Zinc</keyword>
<dbReference type="InterPro" id="IPR001506">
    <property type="entry name" value="Peptidase_M12A"/>
</dbReference>
<dbReference type="PROSITE" id="PS01180">
    <property type="entry name" value="CUB"/>
    <property type="match status" value="1"/>
</dbReference>
<dbReference type="PRINTS" id="PR00480">
    <property type="entry name" value="ASTACIN"/>
</dbReference>
<evidence type="ECO:0000256" key="5">
    <source>
        <dbReference type="ARBA" id="ARBA00022723"/>
    </source>
</evidence>
<dbReference type="Pfam" id="PF00431">
    <property type="entry name" value="CUB"/>
    <property type="match status" value="1"/>
</dbReference>
<keyword evidence="9 14" id="KW-0482">Metalloprotease</keyword>
<dbReference type="PANTHER" id="PTHR10127">
    <property type="entry name" value="DISCOIDIN, CUB, EGF, LAMININ , AND ZINC METALLOPROTEASE DOMAIN CONTAINING"/>
    <property type="match status" value="1"/>
</dbReference>
<keyword evidence="11" id="KW-0325">Glycoprotein</keyword>
<comment type="cofactor">
    <cofactor evidence="14 15">
        <name>Zn(2+)</name>
        <dbReference type="ChEBI" id="CHEBI:29105"/>
    </cofactor>
    <text evidence="14 15">Binds 1 zinc ion per subunit.</text>
</comment>
<evidence type="ECO:0000256" key="6">
    <source>
        <dbReference type="ARBA" id="ARBA00022729"/>
    </source>
</evidence>
<evidence type="ECO:0000313" key="19">
    <source>
        <dbReference type="EMBL" id="ACZ64274.1"/>
    </source>
</evidence>
<dbReference type="PROSITE" id="PS00022">
    <property type="entry name" value="EGF_1"/>
    <property type="match status" value="1"/>
</dbReference>
<dbReference type="InterPro" id="IPR017050">
    <property type="entry name" value="Metallopeptidase_nem"/>
</dbReference>
<feature type="binding site" evidence="14">
    <location>
        <position position="211"/>
    </location>
    <ligand>
        <name>Zn(2+)</name>
        <dbReference type="ChEBI" id="CHEBI:29105"/>
        <note>catalytic</note>
    </ligand>
</feature>
<evidence type="ECO:0000256" key="4">
    <source>
        <dbReference type="ARBA" id="ARBA00022670"/>
    </source>
</evidence>
<dbReference type="Gene3D" id="2.60.120.290">
    <property type="entry name" value="Spermadhesin, CUB domain"/>
    <property type="match status" value="1"/>
</dbReference>
<dbReference type="InterPro" id="IPR035914">
    <property type="entry name" value="Sperma_CUB_dom_sf"/>
</dbReference>
<dbReference type="EMBL" id="FJ812521">
    <property type="protein sequence ID" value="ACZ64274.1"/>
    <property type="molecule type" value="Genomic_DNA"/>
</dbReference>
<dbReference type="FunFam" id="3.40.390.10:FF:000083">
    <property type="entry name" value="Zinc metalloproteinase"/>
    <property type="match status" value="1"/>
</dbReference>
<keyword evidence="6" id="KW-0732">Signal</keyword>
<name>D5FM39_HAECO</name>
<dbReference type="SUPFAM" id="SSF55486">
    <property type="entry name" value="Metalloproteases ('zincins'), catalytic domain"/>
    <property type="match status" value="1"/>
</dbReference>
<evidence type="ECO:0000259" key="18">
    <source>
        <dbReference type="PROSITE" id="PS51864"/>
    </source>
</evidence>
<dbReference type="Gene3D" id="2.20.100.10">
    <property type="entry name" value="Thrombospondin type-1 (TSP1) repeat"/>
    <property type="match status" value="1"/>
</dbReference>
<dbReference type="PROSITE" id="PS50092">
    <property type="entry name" value="TSP1"/>
    <property type="match status" value="1"/>
</dbReference>
<dbReference type="GO" id="GO:0005576">
    <property type="term" value="C:extracellular region"/>
    <property type="evidence" value="ECO:0007669"/>
    <property type="project" value="UniProtKB-SubCell"/>
</dbReference>
<dbReference type="GO" id="GO:0004222">
    <property type="term" value="F:metalloendopeptidase activity"/>
    <property type="evidence" value="ECO:0007669"/>
    <property type="project" value="UniProtKB-UniRule"/>
</dbReference>
<dbReference type="Pfam" id="PF01400">
    <property type="entry name" value="Astacin"/>
    <property type="match status" value="1"/>
</dbReference>
<feature type="binding site" evidence="14">
    <location>
        <position position="217"/>
    </location>
    <ligand>
        <name>Zn(2+)</name>
        <dbReference type="ChEBI" id="CHEBI:29105"/>
        <note>catalytic</note>
    </ligand>
</feature>
<comment type="caution">
    <text evidence="13">Lacks conserved residue(s) required for the propagation of feature annotation.</text>
</comment>
<dbReference type="SMART" id="SM00042">
    <property type="entry name" value="CUB"/>
    <property type="match status" value="1"/>
</dbReference>
<dbReference type="InterPro" id="IPR000742">
    <property type="entry name" value="EGF"/>
</dbReference>
<dbReference type="SUPFAM" id="SSF49854">
    <property type="entry name" value="Spermadhesin, CUB domain"/>
    <property type="match status" value="1"/>
</dbReference>
<evidence type="ECO:0000256" key="15">
    <source>
        <dbReference type="RuleBase" id="RU361183"/>
    </source>
</evidence>
<dbReference type="SMART" id="SM00209">
    <property type="entry name" value="TSP1"/>
    <property type="match status" value="1"/>
</dbReference>
<dbReference type="InterPro" id="IPR000884">
    <property type="entry name" value="TSP1_rpt"/>
</dbReference>
<accession>D5FM39</accession>
<dbReference type="InterPro" id="IPR006026">
    <property type="entry name" value="Peptidase_Metallo"/>
</dbReference>
<protein>
    <recommendedName>
        <fullName evidence="12">Zinc metalloproteinase</fullName>
    </recommendedName>
</protein>
<evidence type="ECO:0000259" key="17">
    <source>
        <dbReference type="PROSITE" id="PS01180"/>
    </source>
</evidence>
<keyword evidence="4 14" id="KW-0645">Protease</keyword>
<keyword evidence="7 14" id="KW-0378">Hydrolase</keyword>
<evidence type="ECO:0000256" key="7">
    <source>
        <dbReference type="ARBA" id="ARBA00022801"/>
    </source>
</evidence>
<evidence type="ECO:0000256" key="14">
    <source>
        <dbReference type="PROSITE-ProRule" id="PRU01211"/>
    </source>
</evidence>
<evidence type="ECO:0000256" key="11">
    <source>
        <dbReference type="ARBA" id="ARBA00023180"/>
    </source>
</evidence>
<dbReference type="PIRSF" id="PIRSF036365">
    <property type="entry name" value="Astacin_nematoda"/>
    <property type="match status" value="1"/>
</dbReference>
<evidence type="ECO:0000256" key="12">
    <source>
        <dbReference type="PIRNR" id="PIRNR036365"/>
    </source>
</evidence>
<feature type="binding site" evidence="14">
    <location>
        <position position="207"/>
    </location>
    <ligand>
        <name>Zn(2+)</name>
        <dbReference type="ChEBI" id="CHEBI:29105"/>
        <note>catalytic</note>
    </ligand>
</feature>
<keyword evidence="3" id="KW-0245">EGF-like domain</keyword>
<dbReference type="InterPro" id="IPR034035">
    <property type="entry name" value="Astacin-like_dom"/>
</dbReference>
<evidence type="ECO:0000256" key="10">
    <source>
        <dbReference type="ARBA" id="ARBA00023157"/>
    </source>
</evidence>